<keyword evidence="3" id="KW-1185">Reference proteome</keyword>
<gene>
    <name evidence="2" type="ORF">ES332_D04G155500v1</name>
</gene>
<evidence type="ECO:0000313" key="2">
    <source>
        <dbReference type="EMBL" id="TYH77450.1"/>
    </source>
</evidence>
<proteinExistence type="predicted"/>
<dbReference type="EMBL" id="CM017626">
    <property type="protein sequence ID" value="TYH77450.1"/>
    <property type="molecule type" value="Genomic_DNA"/>
</dbReference>
<reference evidence="2 3" key="1">
    <citation type="submission" date="2019-07" db="EMBL/GenBank/DDBJ databases">
        <title>WGS assembly of Gossypium tomentosum.</title>
        <authorList>
            <person name="Chen Z.J."/>
            <person name="Sreedasyam A."/>
            <person name="Ando A."/>
            <person name="Song Q."/>
            <person name="De L."/>
            <person name="Hulse-Kemp A."/>
            <person name="Ding M."/>
            <person name="Ye W."/>
            <person name="Kirkbride R."/>
            <person name="Jenkins J."/>
            <person name="Plott C."/>
            <person name="Lovell J."/>
            <person name="Lin Y.-M."/>
            <person name="Vaughn R."/>
            <person name="Liu B."/>
            <person name="Li W."/>
            <person name="Simpson S."/>
            <person name="Scheffler B."/>
            <person name="Saski C."/>
            <person name="Grover C."/>
            <person name="Hu G."/>
            <person name="Conover J."/>
            <person name="Carlson J."/>
            <person name="Shu S."/>
            <person name="Boston L."/>
            <person name="Williams M."/>
            <person name="Peterson D."/>
            <person name="Mcgee K."/>
            <person name="Jones D."/>
            <person name="Wendel J."/>
            <person name="Stelly D."/>
            <person name="Grimwood J."/>
            <person name="Schmutz J."/>
        </authorList>
    </citation>
    <scope>NUCLEOTIDE SEQUENCE [LARGE SCALE GENOMIC DNA]</scope>
    <source>
        <strain evidence="2">7179.01</strain>
    </source>
</reference>
<accession>A0A5D2LET0</accession>
<protein>
    <submittedName>
        <fullName evidence="2">Uncharacterized protein</fullName>
    </submittedName>
</protein>
<organism evidence="2 3">
    <name type="scientific">Gossypium tomentosum</name>
    <name type="common">Hawaiian cotton</name>
    <name type="synonym">Gossypium sandvicense</name>
    <dbReference type="NCBI Taxonomy" id="34277"/>
    <lineage>
        <taxon>Eukaryota</taxon>
        <taxon>Viridiplantae</taxon>
        <taxon>Streptophyta</taxon>
        <taxon>Embryophyta</taxon>
        <taxon>Tracheophyta</taxon>
        <taxon>Spermatophyta</taxon>
        <taxon>Magnoliopsida</taxon>
        <taxon>eudicotyledons</taxon>
        <taxon>Gunneridae</taxon>
        <taxon>Pentapetalae</taxon>
        <taxon>rosids</taxon>
        <taxon>malvids</taxon>
        <taxon>Malvales</taxon>
        <taxon>Malvaceae</taxon>
        <taxon>Malvoideae</taxon>
        <taxon>Gossypium</taxon>
    </lineage>
</organism>
<evidence type="ECO:0000313" key="3">
    <source>
        <dbReference type="Proteomes" id="UP000322667"/>
    </source>
</evidence>
<evidence type="ECO:0000256" key="1">
    <source>
        <dbReference type="SAM" id="Phobius"/>
    </source>
</evidence>
<sequence>MGSPLTLAQATVLMPASTFSPLIFNFHYHEKRSSFMVAKSFSKFRLPKNCFPIFFSILGRNFR</sequence>
<name>A0A5D2LET0_GOSTO</name>
<dbReference type="Proteomes" id="UP000322667">
    <property type="component" value="Chromosome D04"/>
</dbReference>
<dbReference type="AlphaFoldDB" id="A0A5D2LET0"/>
<keyword evidence="1" id="KW-0812">Transmembrane</keyword>
<feature type="transmembrane region" description="Helical" evidence="1">
    <location>
        <begin position="6"/>
        <end position="26"/>
    </location>
</feature>
<keyword evidence="1" id="KW-1133">Transmembrane helix</keyword>
<keyword evidence="1" id="KW-0472">Membrane</keyword>